<proteinExistence type="predicted"/>
<name>A0ABM3K5H4_BACDO</name>
<gene>
    <name evidence="3" type="primary">LOC125779418</name>
</gene>
<dbReference type="InterPro" id="IPR032071">
    <property type="entry name" value="DUF4806"/>
</dbReference>
<evidence type="ECO:0000313" key="2">
    <source>
        <dbReference type="Proteomes" id="UP001652620"/>
    </source>
</evidence>
<dbReference type="Proteomes" id="UP001652620">
    <property type="component" value="Chromosome 6"/>
</dbReference>
<reference evidence="3" key="1">
    <citation type="submission" date="2025-08" db="UniProtKB">
        <authorList>
            <consortium name="RefSeq"/>
        </authorList>
    </citation>
    <scope>IDENTIFICATION</scope>
    <source>
        <tissue evidence="3">Adult</tissue>
    </source>
</reference>
<sequence length="285" mass="32712">MGEYNRRNEYPIFQEEKNEKRSLFWILKERKRKGLTTKKKSFGPFVKFKSIAYSKQIRDLRRGYLNPIIQMNFDDLVEEMNSEVECSQPLSPHRDRVFKKISYNLVCAPPVEASQIVVPSPSSGGHADIIQKLDAIETRLTGIEKSLTDKMPEKAEVQAQSKLLRECRVIAAKTHHSISHITGDLEDERYVELASELPMSSEEHVRFVEDKLSQKESTDAMMRLILKSKGAKDSVDGVLRGMFSDDLMYHYNLEGRKEKESLLKLNIFPDKDKNTICGSSGDLRP</sequence>
<evidence type="ECO:0000313" key="3">
    <source>
        <dbReference type="RefSeq" id="XP_049316726.1"/>
    </source>
</evidence>
<dbReference type="GeneID" id="125779418"/>
<protein>
    <submittedName>
        <fullName evidence="3">Uncharacterized protein LOC125779418 isoform X1</fullName>
    </submittedName>
</protein>
<accession>A0ABM3K5H4</accession>
<dbReference type="RefSeq" id="XP_049316726.1">
    <property type="nucleotide sequence ID" value="XM_049460769.1"/>
</dbReference>
<organism evidence="2 3">
    <name type="scientific">Bactrocera dorsalis</name>
    <name type="common">Oriental fruit fly</name>
    <name type="synonym">Dacus dorsalis</name>
    <dbReference type="NCBI Taxonomy" id="27457"/>
    <lineage>
        <taxon>Eukaryota</taxon>
        <taxon>Metazoa</taxon>
        <taxon>Ecdysozoa</taxon>
        <taxon>Arthropoda</taxon>
        <taxon>Hexapoda</taxon>
        <taxon>Insecta</taxon>
        <taxon>Pterygota</taxon>
        <taxon>Neoptera</taxon>
        <taxon>Endopterygota</taxon>
        <taxon>Diptera</taxon>
        <taxon>Brachycera</taxon>
        <taxon>Muscomorpha</taxon>
        <taxon>Tephritoidea</taxon>
        <taxon>Tephritidae</taxon>
        <taxon>Bactrocera</taxon>
        <taxon>Bactrocera</taxon>
    </lineage>
</organism>
<evidence type="ECO:0000259" key="1">
    <source>
        <dbReference type="Pfam" id="PF16064"/>
    </source>
</evidence>
<keyword evidence="2" id="KW-1185">Reference proteome</keyword>
<feature type="domain" description="DUF4806" evidence="1">
    <location>
        <begin position="196"/>
        <end position="268"/>
    </location>
</feature>
<dbReference type="Pfam" id="PF16064">
    <property type="entry name" value="DUF4806"/>
    <property type="match status" value="1"/>
</dbReference>